<evidence type="ECO:0000259" key="5">
    <source>
        <dbReference type="PROSITE" id="PS51123"/>
    </source>
</evidence>
<dbReference type="SUPFAM" id="SSF48452">
    <property type="entry name" value="TPR-like"/>
    <property type="match status" value="1"/>
</dbReference>
<evidence type="ECO:0000256" key="3">
    <source>
        <dbReference type="ARBA" id="ARBA00023237"/>
    </source>
</evidence>
<dbReference type="CDD" id="cd07185">
    <property type="entry name" value="OmpA_C-like"/>
    <property type="match status" value="1"/>
</dbReference>
<dbReference type="InterPro" id="IPR036737">
    <property type="entry name" value="OmpA-like_sf"/>
</dbReference>
<evidence type="ECO:0000256" key="2">
    <source>
        <dbReference type="ARBA" id="ARBA00023136"/>
    </source>
</evidence>
<dbReference type="InterPro" id="IPR011990">
    <property type="entry name" value="TPR-like_helical_dom_sf"/>
</dbReference>
<dbReference type="InterPro" id="IPR011042">
    <property type="entry name" value="6-blade_b-propeller_TolB-like"/>
</dbReference>
<dbReference type="AlphaFoldDB" id="A0A4S4NMW5"/>
<dbReference type="InterPro" id="IPR006664">
    <property type="entry name" value="OMP_bac"/>
</dbReference>
<dbReference type="Pfam" id="PF07676">
    <property type="entry name" value="PD40"/>
    <property type="match status" value="2"/>
</dbReference>
<keyword evidence="3" id="KW-0998">Cell outer membrane</keyword>
<dbReference type="InterPro" id="IPR006690">
    <property type="entry name" value="OMPA-like_CS"/>
</dbReference>
<proteinExistence type="predicted"/>
<dbReference type="SMART" id="SM00028">
    <property type="entry name" value="TPR"/>
    <property type="match status" value="2"/>
</dbReference>
<dbReference type="PRINTS" id="PR01023">
    <property type="entry name" value="NAFLGMOTY"/>
</dbReference>
<dbReference type="PROSITE" id="PS01068">
    <property type="entry name" value="OMPA_1"/>
    <property type="match status" value="1"/>
</dbReference>
<dbReference type="PANTHER" id="PTHR30329:SF21">
    <property type="entry name" value="LIPOPROTEIN YIAD-RELATED"/>
    <property type="match status" value="1"/>
</dbReference>
<evidence type="ECO:0000313" key="7">
    <source>
        <dbReference type="Proteomes" id="UP000308528"/>
    </source>
</evidence>
<dbReference type="Proteomes" id="UP000308528">
    <property type="component" value="Unassembled WGS sequence"/>
</dbReference>
<dbReference type="InterPro" id="IPR011659">
    <property type="entry name" value="WD40"/>
</dbReference>
<dbReference type="SUPFAM" id="SSF103088">
    <property type="entry name" value="OmpA-like"/>
    <property type="match status" value="1"/>
</dbReference>
<comment type="caution">
    <text evidence="6">The sequence shown here is derived from an EMBL/GenBank/DDBJ whole genome shotgun (WGS) entry which is preliminary data.</text>
</comment>
<accession>A0A4S4NMW5</accession>
<dbReference type="InterPro" id="IPR050330">
    <property type="entry name" value="Bact_OuterMem_StrucFunc"/>
</dbReference>
<gene>
    <name evidence="6" type="ORF">E4021_14250</name>
</gene>
<protein>
    <recommendedName>
        <fullName evidence="5">OmpA-like domain-containing protein</fullName>
    </recommendedName>
</protein>
<sequence>MLARFTSLLLLLLAFLFVAPVGSQSTPREMKKSELRELAATQSLLTLRKYPEAREKLNRLLKRHGNLADLHYLQAEICRGENDYAGALAALKKGVELEAESASIAYREMGELHSLMGDYAAALTAYEQYLASLKRAGRSPDQLQQVEARVADARVAAQLAADPLPFSPEPLGPGINTPQHLEYFPSLSVDGHQMIFTRRVNKEQEDFYQSDRLPDGTWDRAVPLSGVNTPMNEGAQTITANGKYLIFTGCGRRDGAGSCDLYFSERIGDRWTEAENLGPAINTRASESQPSLSRDGKLLFFTSNRAGGLGNDDIYVSGRDASGNWSRPVNLGPTINTSGNDRYPFWAADNKTLYFTSTGRRGMGGADLFKTSVDENNKWETPVNLGYPINTAGEETNLFIALDGKTAFFSKGVGDDIDIYSFIMPEGIRPAAATYVEVSVVDDNTDQPLVATVRLQTQDKQGLVSSSQTDSRGCYLTVLPTGQDYGFSVEKSGYLFYSDRFELTGEHSVSEPFKLKIRLQPIEEESLSEAAEADGAIVLRNVFFETASDELLELSTEELDRLVALLESKPGLGVEIAGHTDDVGSDEANQRLSERRAASVKAYLESQGIAADRIRSVGYGESRPVAPNDTEEGRARNRRTTFRLLF</sequence>
<reference evidence="6 7" key="1">
    <citation type="submission" date="2019-04" db="EMBL/GenBank/DDBJ databases">
        <title>Lewinella litorea sp. nov., isolated from a marine sand.</title>
        <authorList>
            <person name="Yoon J.-H."/>
        </authorList>
    </citation>
    <scope>NUCLEOTIDE SEQUENCE [LARGE SCALE GENOMIC DNA]</scope>
    <source>
        <strain evidence="6 7">HSMS-39</strain>
    </source>
</reference>
<dbReference type="Pfam" id="PF00691">
    <property type="entry name" value="OmpA"/>
    <property type="match status" value="1"/>
</dbReference>
<dbReference type="RefSeq" id="WP_136460045.1">
    <property type="nucleotide sequence ID" value="NZ_SRSF01000007.1"/>
</dbReference>
<dbReference type="OrthoDB" id="9809364at2"/>
<comment type="subcellular location">
    <subcellularLocation>
        <location evidence="1">Cell outer membrane</location>
    </subcellularLocation>
</comment>
<organism evidence="6 7">
    <name type="scientific">Neolewinella litorea</name>
    <dbReference type="NCBI Taxonomy" id="2562452"/>
    <lineage>
        <taxon>Bacteria</taxon>
        <taxon>Pseudomonadati</taxon>
        <taxon>Bacteroidota</taxon>
        <taxon>Saprospiria</taxon>
        <taxon>Saprospirales</taxon>
        <taxon>Lewinellaceae</taxon>
        <taxon>Neolewinella</taxon>
    </lineage>
</organism>
<dbReference type="Gene3D" id="1.25.40.10">
    <property type="entry name" value="Tetratricopeptide repeat domain"/>
    <property type="match status" value="1"/>
</dbReference>
<keyword evidence="7" id="KW-1185">Reference proteome</keyword>
<dbReference type="Gene3D" id="2.120.10.30">
    <property type="entry name" value="TolB, C-terminal domain"/>
    <property type="match status" value="1"/>
</dbReference>
<evidence type="ECO:0000256" key="1">
    <source>
        <dbReference type="ARBA" id="ARBA00004442"/>
    </source>
</evidence>
<feature type="domain" description="OmpA-like" evidence="5">
    <location>
        <begin position="532"/>
        <end position="646"/>
    </location>
</feature>
<keyword evidence="2 4" id="KW-0472">Membrane</keyword>
<evidence type="ECO:0000313" key="6">
    <source>
        <dbReference type="EMBL" id="THH37580.1"/>
    </source>
</evidence>
<dbReference type="EMBL" id="SRSF01000007">
    <property type="protein sequence ID" value="THH37580.1"/>
    <property type="molecule type" value="Genomic_DNA"/>
</dbReference>
<dbReference type="PRINTS" id="PR01021">
    <property type="entry name" value="OMPADOMAIN"/>
</dbReference>
<dbReference type="GO" id="GO:0009279">
    <property type="term" value="C:cell outer membrane"/>
    <property type="evidence" value="ECO:0007669"/>
    <property type="project" value="UniProtKB-SubCell"/>
</dbReference>
<evidence type="ECO:0000256" key="4">
    <source>
        <dbReference type="PROSITE-ProRule" id="PRU00473"/>
    </source>
</evidence>
<dbReference type="InterPro" id="IPR006665">
    <property type="entry name" value="OmpA-like"/>
</dbReference>
<dbReference type="Gene3D" id="2.60.40.1120">
    <property type="entry name" value="Carboxypeptidase-like, regulatory domain"/>
    <property type="match status" value="1"/>
</dbReference>
<dbReference type="PANTHER" id="PTHR30329">
    <property type="entry name" value="STATOR ELEMENT OF FLAGELLAR MOTOR COMPLEX"/>
    <property type="match status" value="1"/>
</dbReference>
<name>A0A4S4NMW5_9BACT</name>
<dbReference type="InterPro" id="IPR019734">
    <property type="entry name" value="TPR_rpt"/>
</dbReference>
<dbReference type="PROSITE" id="PS51123">
    <property type="entry name" value="OMPA_2"/>
    <property type="match status" value="1"/>
</dbReference>
<dbReference type="SUPFAM" id="SSF82171">
    <property type="entry name" value="DPP6 N-terminal domain-like"/>
    <property type="match status" value="1"/>
</dbReference>
<dbReference type="Gene3D" id="3.30.1330.60">
    <property type="entry name" value="OmpA-like domain"/>
    <property type="match status" value="1"/>
</dbReference>